<gene>
    <name evidence="4" type="ORF">KNV97_15430</name>
</gene>
<keyword evidence="5" id="KW-1185">Reference proteome</keyword>
<proteinExistence type="predicted"/>
<feature type="region of interest" description="Disordered" evidence="1">
    <location>
        <begin position="264"/>
        <end position="290"/>
    </location>
</feature>
<dbReference type="AlphaFoldDB" id="A0A975U7X0"/>
<name>A0A975U7X0_9VIBR</name>
<evidence type="ECO:0000313" key="4">
    <source>
        <dbReference type="EMBL" id="QXO16854.1"/>
    </source>
</evidence>
<evidence type="ECO:0000256" key="1">
    <source>
        <dbReference type="SAM" id="MobiDB-lite"/>
    </source>
</evidence>
<keyword evidence="2" id="KW-0472">Membrane</keyword>
<reference evidence="4" key="1">
    <citation type="submission" date="2021-06" db="EMBL/GenBank/DDBJ databases">
        <title>Vibrio nov. sp., novel gut bacterium isolated from Yellow Sea oyster.</title>
        <authorList>
            <person name="Muhammad N."/>
            <person name="Nguyen T.H."/>
            <person name="Lee Y.-J."/>
            <person name="Ko J."/>
            <person name="Kim S.-G."/>
        </authorList>
    </citation>
    <scope>NUCLEOTIDE SEQUENCE</scope>
    <source>
        <strain evidence="4">OG9-811</strain>
    </source>
</reference>
<dbReference type="RefSeq" id="WP_136483411.1">
    <property type="nucleotide sequence ID" value="NZ_CP076643.1"/>
</dbReference>
<keyword evidence="2" id="KW-1133">Transmembrane helix</keyword>
<accession>A0A975U7X0</accession>
<organism evidence="4 5">
    <name type="scientific">Vibrio ostreae</name>
    <dbReference type="NCBI Taxonomy" id="2841925"/>
    <lineage>
        <taxon>Bacteria</taxon>
        <taxon>Pseudomonadati</taxon>
        <taxon>Pseudomonadota</taxon>
        <taxon>Gammaproteobacteria</taxon>
        <taxon>Vibrionales</taxon>
        <taxon>Vibrionaceae</taxon>
        <taxon>Vibrio</taxon>
    </lineage>
</organism>
<dbReference type="InterPro" id="IPR028087">
    <property type="entry name" value="Tad_N"/>
</dbReference>
<dbReference type="EMBL" id="CP076643">
    <property type="protein sequence ID" value="QXO16854.1"/>
    <property type="molecule type" value="Genomic_DNA"/>
</dbReference>
<protein>
    <submittedName>
        <fullName evidence="4">Pilus assembly protein</fullName>
    </submittedName>
</protein>
<dbReference type="Proteomes" id="UP000694232">
    <property type="component" value="Chromosome 1"/>
</dbReference>
<evidence type="ECO:0000256" key="2">
    <source>
        <dbReference type="SAM" id="Phobius"/>
    </source>
</evidence>
<dbReference type="KEGG" id="vos:KNV97_15430"/>
<evidence type="ECO:0000313" key="5">
    <source>
        <dbReference type="Proteomes" id="UP000694232"/>
    </source>
</evidence>
<evidence type="ECO:0000259" key="3">
    <source>
        <dbReference type="Pfam" id="PF13400"/>
    </source>
</evidence>
<keyword evidence="2" id="KW-0812">Transmembrane</keyword>
<dbReference type="Pfam" id="PF13400">
    <property type="entry name" value="Tad"/>
    <property type="match status" value="1"/>
</dbReference>
<sequence length="417" mass="44403">MKISHSRYRIHSRYGMKKQQGIVIVIVTIAMITMLGVAALAIDINHAYMNRTKLQNGVDAAALSAAFSMDEYKGTSIEEAKANATTVANETLVRLTSSAGNAEVDSIGADIAVTFNSSSDFTGADCVVDGDCYVRVAVSNLALESYFMRLFTDVKAVAASAVSGPSAGGGSCNVVPMAMCAPDPLSETGGYNDNNVYQLKLYSNTSEMGPGNFQLLNLDEGTLREQMAGSYEGCAFPGEDVTSKPGNTVGPVWQGLDTRFLTEDDIANGSGSNSVRGSYGPETDTTETPADELADNLDAIKEGTFNAGDADSLDGEGLSYNYADYTGTGRRVLEVPIIECTGGETGASDYRVVTIGCYFLLRKPPRNSGQGQGALENAVYAEYMRDCKVQNSRNNGENSTIGTYRIVLYDDPFNEDS</sequence>
<feature type="transmembrane region" description="Helical" evidence="2">
    <location>
        <begin position="21"/>
        <end position="42"/>
    </location>
</feature>
<feature type="domain" description="Putative Flp pilus-assembly TadG-like N-terminal" evidence="3">
    <location>
        <begin position="24"/>
        <end position="66"/>
    </location>
</feature>